<feature type="compositionally biased region" description="Polar residues" evidence="1">
    <location>
        <begin position="85"/>
        <end position="98"/>
    </location>
</feature>
<evidence type="ECO:0000256" key="1">
    <source>
        <dbReference type="SAM" id="MobiDB-lite"/>
    </source>
</evidence>
<feature type="region of interest" description="Disordered" evidence="1">
    <location>
        <begin position="1"/>
        <end position="72"/>
    </location>
</feature>
<organism evidence="2 3">
    <name type="scientific">Apiospora saccharicola</name>
    <dbReference type="NCBI Taxonomy" id="335842"/>
    <lineage>
        <taxon>Eukaryota</taxon>
        <taxon>Fungi</taxon>
        <taxon>Dikarya</taxon>
        <taxon>Ascomycota</taxon>
        <taxon>Pezizomycotina</taxon>
        <taxon>Sordariomycetes</taxon>
        <taxon>Xylariomycetidae</taxon>
        <taxon>Amphisphaeriales</taxon>
        <taxon>Apiosporaceae</taxon>
        <taxon>Apiospora</taxon>
    </lineage>
</organism>
<keyword evidence="3" id="KW-1185">Reference proteome</keyword>
<evidence type="ECO:0000313" key="3">
    <source>
        <dbReference type="Proteomes" id="UP001446871"/>
    </source>
</evidence>
<proteinExistence type="predicted"/>
<evidence type="ECO:0000313" key="2">
    <source>
        <dbReference type="EMBL" id="KAK8053316.1"/>
    </source>
</evidence>
<gene>
    <name evidence="2" type="ORF">PG996_012617</name>
</gene>
<accession>A0ABR1U570</accession>
<protein>
    <submittedName>
        <fullName evidence="2">Uncharacterized protein</fullName>
    </submittedName>
</protein>
<comment type="caution">
    <text evidence="2">The sequence shown here is derived from an EMBL/GenBank/DDBJ whole genome shotgun (WGS) entry which is preliminary data.</text>
</comment>
<feature type="compositionally biased region" description="Basic and acidic residues" evidence="1">
    <location>
        <begin position="17"/>
        <end position="37"/>
    </location>
</feature>
<dbReference type="EMBL" id="JAQQWM010000008">
    <property type="protein sequence ID" value="KAK8053316.1"/>
    <property type="molecule type" value="Genomic_DNA"/>
</dbReference>
<dbReference type="Proteomes" id="UP001446871">
    <property type="component" value="Unassembled WGS sequence"/>
</dbReference>
<sequence>MSNTPKNHGSDDFTAAMRDEQARGKDPYLDPKKDKTLGGESFASQEQRRLALQMVDDPEGLMTEAQRTGDTVPAVRWKYQRILSGVQQESEQSTANSSKESKHRHTKR</sequence>
<feature type="region of interest" description="Disordered" evidence="1">
    <location>
        <begin position="84"/>
        <end position="108"/>
    </location>
</feature>
<reference evidence="2 3" key="1">
    <citation type="submission" date="2023-01" db="EMBL/GenBank/DDBJ databases">
        <title>Analysis of 21 Apiospora genomes using comparative genomics revels a genus with tremendous synthesis potential of carbohydrate active enzymes and secondary metabolites.</title>
        <authorList>
            <person name="Sorensen T."/>
        </authorList>
    </citation>
    <scope>NUCLEOTIDE SEQUENCE [LARGE SCALE GENOMIC DNA]</scope>
    <source>
        <strain evidence="2 3">CBS 83171</strain>
    </source>
</reference>
<name>A0ABR1U570_9PEZI</name>